<feature type="transmembrane region" description="Helical" evidence="1">
    <location>
        <begin position="777"/>
        <end position="800"/>
    </location>
</feature>
<feature type="transmembrane region" description="Helical" evidence="1">
    <location>
        <begin position="839"/>
        <end position="861"/>
    </location>
</feature>
<protein>
    <recommendedName>
        <fullName evidence="2">Toxin VasX N-terminal region domain-containing protein</fullName>
    </recommendedName>
</protein>
<reference evidence="3 4" key="1">
    <citation type="submission" date="2018-11" db="EMBL/GenBank/DDBJ databases">
        <title>Lysobacter cryohumiis sp. nov., isolated from soil in the Tianshan Mountains, Xinjiang, China.</title>
        <authorList>
            <person name="Luo Y."/>
            <person name="Sheng H."/>
        </authorList>
    </citation>
    <scope>NUCLEOTIDE SEQUENCE [LARGE SCALE GENOMIC DNA]</scope>
    <source>
        <strain evidence="3 4">ZS60</strain>
    </source>
</reference>
<dbReference type="Proteomes" id="UP000267049">
    <property type="component" value="Unassembled WGS sequence"/>
</dbReference>
<feature type="transmembrane region" description="Helical" evidence="1">
    <location>
        <begin position="736"/>
        <end position="757"/>
    </location>
</feature>
<sequence>MLGKASGLGQMPAMDMHRYTLRTLREGFVYVYLNKPGLWQVYAVTEQGNLRLLPDPDDIDRKVGQEMSTSCTRSGDNIPASFIHIKYVKATPVVWIGFSSARWTKAVREKYERRPAERMQRFDCKALETTPDTQPDAFDLDGAATKLTGLVDEYAATDIACLAERHYNARQAMSGQSDLMTWTSAHGHGGRPAQAQAMEQYVQCYRDTRGAGHTAAAIVLHDAMGAVQEANATRLHFVEARQKTCEVEMRRLTVSQSIMGLKKVIETSTLSARTAQEIKEGKPDVQTERIFLPDDLPRMSQQLEITTTRAERARTDATNAWSRLAKRYDEGARKAFEDRFNSAMDSFAKTIEYCDHDWAELAKTPQWTAWIADYDNAGAEHRVQLVRDCAPCLAGGVIGTPSYERWKTWLAAKPDAKDNPVYKVLFGNAPRALQFLDPTNGENKADDLYDVIKGLADSDQFKQHVAAPAKAAVADTLLALAGAASEVESRMLAAGEAINQRVFDIVLRAQQGAMLLYEGVETTVLRVQLTVGEYQRMLARQAFKGLGKASAAAKEVLDSAGRRVRSLAVAGLLDIDDPKIRDFVINATIWSFEKAAEVQRQVAALRNDIGKAWGAVDGQGVRDDVRRARQEFLERERQAGGVIHATNNALRNAQLGAMLLSEQAARNLASLRAGITVPAGRLLGFSRDVAGKSLRVAGSGSVILAAGAVFMQGWAFKNSMKDLDEKLGPRATEAQLALTSAGIGVVGGTVELVGAAMEKSGALLGRSALEATGKAVVRVGATVAAVASVVDSVQSIFALLRARERGDDDAKRWYGLAAAAYFFAAGFGGFAAYVGMSSLLGPLGIALALVAIGVIATWAAINAEDTQAEIWLDRCCFGYGKRSEGKWSDEMRFEELAELNAILVGLSAQMGFSDAWLGLEERVTGYETITFDITLGSYSPGRSALEWRLYAVHERRGEITAHGGRLGLPPAQHYVSASPSRGVSDWFSRDKPEDWFRNFEGGQLSQGEGGLWSIKGSFDVQREKFQTARLKVDYWPDYSDKDALATLTLKDKD</sequence>
<dbReference type="InterPro" id="IPR048126">
    <property type="entry name" value="Toxin_VasX"/>
</dbReference>
<keyword evidence="1" id="KW-1133">Transmembrane helix</keyword>
<gene>
    <name evidence="3" type="ORF">EER27_04140</name>
</gene>
<dbReference type="InterPro" id="IPR046864">
    <property type="entry name" value="VasX_N"/>
</dbReference>
<feature type="domain" description="Toxin VasX N-terminal region" evidence="2">
    <location>
        <begin position="13"/>
        <end position="127"/>
    </location>
</feature>
<dbReference type="EMBL" id="RIBS01000002">
    <property type="protein sequence ID" value="RNF84988.1"/>
    <property type="molecule type" value="Genomic_DNA"/>
</dbReference>
<comment type="caution">
    <text evidence="3">The sequence shown here is derived from an EMBL/GenBank/DDBJ whole genome shotgun (WGS) entry which is preliminary data.</text>
</comment>
<keyword evidence="1" id="KW-0472">Membrane</keyword>
<accession>A0A3M8SUH3</accession>
<keyword evidence="1" id="KW-0812">Transmembrane</keyword>
<feature type="transmembrane region" description="Helical" evidence="1">
    <location>
        <begin position="812"/>
        <end position="833"/>
    </location>
</feature>
<proteinExistence type="predicted"/>
<dbReference type="CDD" id="cd20707">
    <property type="entry name" value="MIX_III"/>
    <property type="match status" value="1"/>
</dbReference>
<evidence type="ECO:0000313" key="3">
    <source>
        <dbReference type="EMBL" id="RNF84988.1"/>
    </source>
</evidence>
<dbReference type="AlphaFoldDB" id="A0A3M8SUH3"/>
<evidence type="ECO:0000256" key="1">
    <source>
        <dbReference type="SAM" id="Phobius"/>
    </source>
</evidence>
<keyword evidence="4" id="KW-1185">Reference proteome</keyword>
<name>A0A3M8SUH3_9GAMM</name>
<evidence type="ECO:0000259" key="2">
    <source>
        <dbReference type="Pfam" id="PF20249"/>
    </source>
</evidence>
<dbReference type="Pfam" id="PF20249">
    <property type="entry name" value="VasX_N"/>
    <property type="match status" value="1"/>
</dbReference>
<evidence type="ECO:0000313" key="4">
    <source>
        <dbReference type="Proteomes" id="UP000267049"/>
    </source>
</evidence>
<dbReference type="NCBIfam" id="NF041559">
    <property type="entry name" value="BTH_I2691_fam"/>
    <property type="match status" value="1"/>
</dbReference>
<feature type="transmembrane region" description="Helical" evidence="1">
    <location>
        <begin position="696"/>
        <end position="716"/>
    </location>
</feature>
<organism evidence="3 4">
    <name type="scientific">Montanilutibacter psychrotolerans</name>
    <dbReference type="NCBI Taxonomy" id="1327343"/>
    <lineage>
        <taxon>Bacteria</taxon>
        <taxon>Pseudomonadati</taxon>
        <taxon>Pseudomonadota</taxon>
        <taxon>Gammaproteobacteria</taxon>
        <taxon>Lysobacterales</taxon>
        <taxon>Lysobacteraceae</taxon>
        <taxon>Montanilutibacter</taxon>
    </lineage>
</organism>